<name>A0A1I7YHR2_9BILA</name>
<evidence type="ECO:0000313" key="4">
    <source>
        <dbReference type="WBParaSite" id="L893_g16545.t1"/>
    </source>
</evidence>
<protein>
    <submittedName>
        <fullName evidence="4">B box-type domain-containing protein</fullName>
    </submittedName>
</protein>
<dbReference type="InterPro" id="IPR000315">
    <property type="entry name" value="Znf_B-box"/>
</dbReference>
<evidence type="ECO:0000256" key="1">
    <source>
        <dbReference type="PROSITE-ProRule" id="PRU00024"/>
    </source>
</evidence>
<evidence type="ECO:0000259" key="2">
    <source>
        <dbReference type="PROSITE" id="PS50119"/>
    </source>
</evidence>
<dbReference type="WBParaSite" id="L893_g16545.t1">
    <property type="protein sequence ID" value="L893_g16545.t1"/>
    <property type="gene ID" value="L893_g16545"/>
</dbReference>
<keyword evidence="1" id="KW-0862">Zinc</keyword>
<keyword evidence="3" id="KW-1185">Reference proteome</keyword>
<keyword evidence="1" id="KW-0863">Zinc-finger</keyword>
<dbReference type="SMART" id="SM00336">
    <property type="entry name" value="BBOX"/>
    <property type="match status" value="2"/>
</dbReference>
<dbReference type="AlphaFoldDB" id="A0A1I7YHR2"/>
<dbReference type="GO" id="GO:0008270">
    <property type="term" value="F:zinc ion binding"/>
    <property type="evidence" value="ECO:0007669"/>
    <property type="project" value="UniProtKB-KW"/>
</dbReference>
<organism evidence="3 4">
    <name type="scientific">Steinernema glaseri</name>
    <dbReference type="NCBI Taxonomy" id="37863"/>
    <lineage>
        <taxon>Eukaryota</taxon>
        <taxon>Metazoa</taxon>
        <taxon>Ecdysozoa</taxon>
        <taxon>Nematoda</taxon>
        <taxon>Chromadorea</taxon>
        <taxon>Rhabditida</taxon>
        <taxon>Tylenchina</taxon>
        <taxon>Panagrolaimomorpha</taxon>
        <taxon>Strongyloidoidea</taxon>
        <taxon>Steinernematidae</taxon>
        <taxon>Steinernema</taxon>
    </lineage>
</organism>
<reference evidence="4" key="1">
    <citation type="submission" date="2016-11" db="UniProtKB">
        <authorList>
            <consortium name="WormBaseParasite"/>
        </authorList>
    </citation>
    <scope>IDENTIFICATION</scope>
</reference>
<sequence length="339" mass="39053">MFNVSMDEELPCLTLPEPTNEVHPCRRYPYEIMNGLTDVPFEDQMLERDQELCNECNENKVAYMICVSCVTLLCESCHEVHLQKKTCKGDTKRFIDWDLLFRAPPSCEIHPGNVCTTFCNRCLAFTCEACIKMDGLWNENCRGHLAASAGMYRELQQKAKMANREALFWIETLYNVQGDVEARLKEFADAPRSDDPVELQKLLMKQEVFVNATNKVREASKHLVSCKEFADEYDQRDEISVADLLKIVQILDLDHTRDYLNNVVQNALYQLDHVHFVDQLPNVVDAPEREPLQREGLLTFGGNNMLRGVAYSDELAEQTSRLMVVDRRSRSVCDIRRLS</sequence>
<feature type="domain" description="B box-type" evidence="2">
    <location>
        <begin position="48"/>
        <end position="81"/>
    </location>
</feature>
<dbReference type="Proteomes" id="UP000095287">
    <property type="component" value="Unplaced"/>
</dbReference>
<keyword evidence="1" id="KW-0479">Metal-binding</keyword>
<dbReference type="PROSITE" id="PS50119">
    <property type="entry name" value="ZF_BBOX"/>
    <property type="match status" value="1"/>
</dbReference>
<evidence type="ECO:0000313" key="3">
    <source>
        <dbReference type="Proteomes" id="UP000095287"/>
    </source>
</evidence>
<proteinExistence type="predicted"/>
<accession>A0A1I7YHR2</accession>